<protein>
    <submittedName>
        <fullName evidence="2">Uncharacterized protein</fullName>
    </submittedName>
</protein>
<name>A0A4P9WAD7_9FUNG</name>
<sequence>MAEEWIAARRSVRFTKRQPGELHGIALHPPGRRVSFEDTSSWERLPSADNGGVRRSASPDPFNQLRPETQETPSENWSRSWGEEAAAYEVFPSPVLLPGLAEIGGQAESNDVPNLRYHPGSFERGPRGLGTGAAPAVALVVSRGHAAAPDAEPAPGRRSEHGVPRKPPPPPPELACALEPPTSQKAALAFASRRIPCDLLSISLSPHRANSIRIRLPFIDSKPLSRRRPRFAC</sequence>
<dbReference type="AlphaFoldDB" id="A0A4P9WAD7"/>
<evidence type="ECO:0000256" key="1">
    <source>
        <dbReference type="SAM" id="MobiDB-lite"/>
    </source>
</evidence>
<organism evidence="2 3">
    <name type="scientific">Blyttiomyces helicus</name>
    <dbReference type="NCBI Taxonomy" id="388810"/>
    <lineage>
        <taxon>Eukaryota</taxon>
        <taxon>Fungi</taxon>
        <taxon>Fungi incertae sedis</taxon>
        <taxon>Chytridiomycota</taxon>
        <taxon>Chytridiomycota incertae sedis</taxon>
        <taxon>Chytridiomycetes</taxon>
        <taxon>Chytridiomycetes incertae sedis</taxon>
        <taxon>Blyttiomyces</taxon>
    </lineage>
</organism>
<feature type="region of interest" description="Disordered" evidence="1">
    <location>
        <begin position="19"/>
        <end position="80"/>
    </location>
</feature>
<feature type="compositionally biased region" description="Polar residues" evidence="1">
    <location>
        <begin position="66"/>
        <end position="79"/>
    </location>
</feature>
<reference evidence="3" key="1">
    <citation type="journal article" date="2018" name="Nat. Microbiol.">
        <title>Leveraging single-cell genomics to expand the fungal tree of life.</title>
        <authorList>
            <person name="Ahrendt S.R."/>
            <person name="Quandt C.A."/>
            <person name="Ciobanu D."/>
            <person name="Clum A."/>
            <person name="Salamov A."/>
            <person name="Andreopoulos B."/>
            <person name="Cheng J.F."/>
            <person name="Woyke T."/>
            <person name="Pelin A."/>
            <person name="Henrissat B."/>
            <person name="Reynolds N.K."/>
            <person name="Benny G.L."/>
            <person name="Smith M.E."/>
            <person name="James T.Y."/>
            <person name="Grigoriev I.V."/>
        </authorList>
    </citation>
    <scope>NUCLEOTIDE SEQUENCE [LARGE SCALE GENOMIC DNA]</scope>
</reference>
<evidence type="ECO:0000313" key="2">
    <source>
        <dbReference type="EMBL" id="RKO88515.1"/>
    </source>
</evidence>
<evidence type="ECO:0000313" key="3">
    <source>
        <dbReference type="Proteomes" id="UP000269721"/>
    </source>
</evidence>
<keyword evidence="3" id="KW-1185">Reference proteome</keyword>
<feature type="region of interest" description="Disordered" evidence="1">
    <location>
        <begin position="145"/>
        <end position="174"/>
    </location>
</feature>
<dbReference type="EMBL" id="KZ996664">
    <property type="protein sequence ID" value="RKO88515.1"/>
    <property type="molecule type" value="Genomic_DNA"/>
</dbReference>
<gene>
    <name evidence="2" type="ORF">BDK51DRAFT_36702</name>
</gene>
<accession>A0A4P9WAD7</accession>
<proteinExistence type="predicted"/>
<dbReference type="Proteomes" id="UP000269721">
    <property type="component" value="Unassembled WGS sequence"/>
</dbReference>